<comment type="caution">
    <text evidence="2">The sequence shown here is derived from an EMBL/GenBank/DDBJ whole genome shotgun (WGS) entry which is preliminary data.</text>
</comment>
<evidence type="ECO:0000259" key="1">
    <source>
        <dbReference type="Pfam" id="PF06527"/>
    </source>
</evidence>
<dbReference type="AlphaFoldDB" id="A0A367VWX7"/>
<dbReference type="Pfam" id="PF06527">
    <property type="entry name" value="TniQ"/>
    <property type="match status" value="1"/>
</dbReference>
<dbReference type="InterPro" id="IPR009492">
    <property type="entry name" value="TniQ"/>
</dbReference>
<proteinExistence type="predicted"/>
<protein>
    <recommendedName>
        <fullName evidence="1">TniQ domain-containing protein</fullName>
    </recommendedName>
</protein>
<dbReference type="Proteomes" id="UP000253226">
    <property type="component" value="Unassembled WGS sequence"/>
</dbReference>
<reference evidence="2 3" key="1">
    <citation type="submission" date="2014-07" db="EMBL/GenBank/DDBJ databases">
        <title>Draft genome sequence of Thalassospira profundimaris 35.</title>
        <authorList>
            <person name="Lai Q."/>
            <person name="Shao Z."/>
        </authorList>
    </citation>
    <scope>NUCLEOTIDE SEQUENCE [LARGE SCALE GENOMIC DNA]</scope>
    <source>
        <strain evidence="2 3">35</strain>
    </source>
</reference>
<organism evidence="2 3">
    <name type="scientific">Thalassospira profundimaris</name>
    <dbReference type="NCBI Taxonomy" id="502049"/>
    <lineage>
        <taxon>Bacteria</taxon>
        <taxon>Pseudomonadati</taxon>
        <taxon>Pseudomonadota</taxon>
        <taxon>Alphaproteobacteria</taxon>
        <taxon>Rhodospirillales</taxon>
        <taxon>Thalassospiraceae</taxon>
        <taxon>Thalassospira</taxon>
    </lineage>
</organism>
<gene>
    <name evidence="2" type="ORF">TH19_22560</name>
</gene>
<sequence>MEERMVYMASSKSLLFRSPPIQYESLVGYLIRMAELNRYPHMSWIGNLAGVNLTEETLSKMSTRLDRLATVVGASAEEMKSLCYYVSAKGNNLHVILSMGEIIPKQYLYWPSQRVCFSCLREKGFVSGLWDLKAVTHCPEHGELLREACPACKEPVIFNRGRVAPCLPGCQHNGEGRECSDSVQALMQLISNKFLGTNFDLTEFGFPKQIVDGDLYMLLQTISFLAMRSWRGEGDIDHGWLEARPETMIEKMDHASGALVNWPSGYFKFLDDICAGKGAPNGAIVMHWMFGGFYKSLVAMQKRLQFLFDGLQDYMNDRLKGQLLTDRGSPAILNTRDRRTYMPGFVARKQLGVGRQEFKRLVDRNFLQSKMFHTSYGDIVCVHRDSVREYGQIKERLLGRHELSQELGISLHSLYTLGVGNILNAFHSPEKDGWPQWYYDRQVVDEWLHSLRKLAKPSRVGRETLRLSEAVAAYNKQGASYCRLFHACKEGALSLYYRKKDDENLLSCFHVDRRQVRNWYLSHA</sequence>
<dbReference type="OrthoDB" id="6917259at2"/>
<accession>A0A367VWX7</accession>
<evidence type="ECO:0000313" key="2">
    <source>
        <dbReference type="EMBL" id="RCK30332.1"/>
    </source>
</evidence>
<name>A0A367VWX7_9PROT</name>
<evidence type="ECO:0000313" key="3">
    <source>
        <dbReference type="Proteomes" id="UP000253226"/>
    </source>
</evidence>
<feature type="domain" description="TniQ" evidence="1">
    <location>
        <begin position="17"/>
        <end position="145"/>
    </location>
</feature>
<dbReference type="EMBL" id="JPWF01000028">
    <property type="protein sequence ID" value="RCK30332.1"/>
    <property type="molecule type" value="Genomic_DNA"/>
</dbReference>